<protein>
    <submittedName>
        <fullName evidence="1">Uncharacterized protein</fullName>
    </submittedName>
</protein>
<name>A0A1I4VLF6_CHROL</name>
<evidence type="ECO:0000313" key="2">
    <source>
        <dbReference type="Proteomes" id="UP000198769"/>
    </source>
</evidence>
<keyword evidence="2" id="KW-1185">Reference proteome</keyword>
<proteinExistence type="predicted"/>
<dbReference type="AlphaFoldDB" id="A0A1I4VLF6"/>
<dbReference type="Proteomes" id="UP000198769">
    <property type="component" value="Unassembled WGS sequence"/>
</dbReference>
<organism evidence="1 2">
    <name type="scientific">Chryseobacterium oleae</name>
    <dbReference type="NCBI Taxonomy" id="491207"/>
    <lineage>
        <taxon>Bacteria</taxon>
        <taxon>Pseudomonadati</taxon>
        <taxon>Bacteroidota</taxon>
        <taxon>Flavobacteriia</taxon>
        <taxon>Flavobacteriales</taxon>
        <taxon>Weeksellaceae</taxon>
        <taxon>Chryseobacterium group</taxon>
        <taxon>Chryseobacterium</taxon>
    </lineage>
</organism>
<dbReference type="EMBL" id="FOVD01000001">
    <property type="protein sequence ID" value="SFN01949.1"/>
    <property type="molecule type" value="Genomic_DNA"/>
</dbReference>
<accession>A0A1I4VLF6</accession>
<sequence>MESVKSAGEKHQPQKTQKLYNTLVYLKFKFELLTSALKFL</sequence>
<gene>
    <name evidence="1" type="ORF">SAMN05421594_0407</name>
</gene>
<evidence type="ECO:0000313" key="1">
    <source>
        <dbReference type="EMBL" id="SFN01949.1"/>
    </source>
</evidence>
<reference evidence="2" key="1">
    <citation type="submission" date="2016-10" db="EMBL/GenBank/DDBJ databases">
        <authorList>
            <person name="Varghese N."/>
            <person name="Submissions S."/>
        </authorList>
    </citation>
    <scope>NUCLEOTIDE SEQUENCE [LARGE SCALE GENOMIC DNA]</scope>
    <source>
        <strain evidence="2">DSM 25575</strain>
    </source>
</reference>